<evidence type="ECO:0000313" key="3">
    <source>
        <dbReference type="EMBL" id="ACU75606.1"/>
    </source>
</evidence>
<keyword evidence="2" id="KW-1133">Transmembrane helix</keyword>
<gene>
    <name evidence="3" type="ordered locus">Caci_6761</name>
</gene>
<dbReference type="Proteomes" id="UP000000851">
    <property type="component" value="Chromosome"/>
</dbReference>
<evidence type="ECO:0000313" key="4">
    <source>
        <dbReference type="Proteomes" id="UP000000851"/>
    </source>
</evidence>
<dbReference type="EMBL" id="CP001700">
    <property type="protein sequence ID" value="ACU75606.1"/>
    <property type="molecule type" value="Genomic_DNA"/>
</dbReference>
<sequence>MSEGFAGSGGGAGDGDGGDGWGSGDATQLYAAMAQATADIGGVRVDPARMLRARRRHRLSEGGVVAGVLSVALVAATVAMYGGGGGTARVPGGTGSGVASPTVSAATAVTAVTAAPSKAVADVVVPTGVSVYDSAAGTEGGQSVHKLLSGTGAWVTNQYCQKVATSDGRPKGTGVIFDLGTPTPIAAATVDIGVPGAELEMWAADPSLHTPPAVRPGQPPAGFTKVATTDAATATTVLTPAQPVTTRYVMVWFGGALPAVPNPDISIQCAHADGDGNRYGDSISAVRFSRG</sequence>
<dbReference type="KEGG" id="cai:Caci_6761"/>
<feature type="transmembrane region" description="Helical" evidence="2">
    <location>
        <begin position="59"/>
        <end position="81"/>
    </location>
</feature>
<dbReference type="STRING" id="479433.Caci_6761"/>
<evidence type="ECO:0000256" key="1">
    <source>
        <dbReference type="SAM" id="MobiDB-lite"/>
    </source>
</evidence>
<dbReference type="AlphaFoldDB" id="C7Q1Q5"/>
<evidence type="ECO:0000256" key="2">
    <source>
        <dbReference type="SAM" id="Phobius"/>
    </source>
</evidence>
<keyword evidence="4" id="KW-1185">Reference proteome</keyword>
<dbReference type="InParanoid" id="C7Q1Q5"/>
<dbReference type="RefSeq" id="WP_015795335.1">
    <property type="nucleotide sequence ID" value="NC_013131.1"/>
</dbReference>
<dbReference type="HOGENOM" id="CLU_955433_0_0_11"/>
<reference evidence="3 4" key="1">
    <citation type="journal article" date="2009" name="Stand. Genomic Sci.">
        <title>Complete genome sequence of Catenulispora acidiphila type strain (ID 139908).</title>
        <authorList>
            <person name="Copeland A."/>
            <person name="Lapidus A."/>
            <person name="Glavina Del Rio T."/>
            <person name="Nolan M."/>
            <person name="Lucas S."/>
            <person name="Chen F."/>
            <person name="Tice H."/>
            <person name="Cheng J.F."/>
            <person name="Bruce D."/>
            <person name="Goodwin L."/>
            <person name="Pitluck S."/>
            <person name="Mikhailova N."/>
            <person name="Pati A."/>
            <person name="Ivanova N."/>
            <person name="Mavromatis K."/>
            <person name="Chen A."/>
            <person name="Palaniappan K."/>
            <person name="Chain P."/>
            <person name="Land M."/>
            <person name="Hauser L."/>
            <person name="Chang Y.J."/>
            <person name="Jeffries C.D."/>
            <person name="Chertkov O."/>
            <person name="Brettin T."/>
            <person name="Detter J.C."/>
            <person name="Han C."/>
            <person name="Ali Z."/>
            <person name="Tindall B.J."/>
            <person name="Goker M."/>
            <person name="Bristow J."/>
            <person name="Eisen J.A."/>
            <person name="Markowitz V."/>
            <person name="Hugenholtz P."/>
            <person name="Kyrpides N.C."/>
            <person name="Klenk H.P."/>
        </authorList>
    </citation>
    <scope>NUCLEOTIDE SEQUENCE [LARGE SCALE GENOMIC DNA]</scope>
    <source>
        <strain evidence="4">DSM 44928 / JCM 14897 / NBRC 102108 / NRRL B-24433 / ID139908</strain>
    </source>
</reference>
<name>C7Q1Q5_CATAD</name>
<organism evidence="3 4">
    <name type="scientific">Catenulispora acidiphila (strain DSM 44928 / JCM 14897 / NBRC 102108 / NRRL B-24433 / ID139908)</name>
    <dbReference type="NCBI Taxonomy" id="479433"/>
    <lineage>
        <taxon>Bacteria</taxon>
        <taxon>Bacillati</taxon>
        <taxon>Actinomycetota</taxon>
        <taxon>Actinomycetes</taxon>
        <taxon>Catenulisporales</taxon>
        <taxon>Catenulisporaceae</taxon>
        <taxon>Catenulispora</taxon>
    </lineage>
</organism>
<dbReference type="eggNOG" id="COG0515">
    <property type="taxonomic scope" value="Bacteria"/>
</dbReference>
<accession>C7Q1Q5</accession>
<protein>
    <submittedName>
        <fullName evidence="3">Uncharacterized protein</fullName>
    </submittedName>
</protein>
<feature type="region of interest" description="Disordered" evidence="1">
    <location>
        <begin position="1"/>
        <end position="21"/>
    </location>
</feature>
<keyword evidence="2" id="KW-0812">Transmembrane</keyword>
<keyword evidence="2" id="KW-0472">Membrane</keyword>
<proteinExistence type="predicted"/>